<keyword evidence="2" id="KW-1185">Reference proteome</keyword>
<accession>A0AA39UXK0</accession>
<reference evidence="1" key="1">
    <citation type="submission" date="2023-03" db="EMBL/GenBank/DDBJ databases">
        <title>Complete genome of Cladonia borealis.</title>
        <authorList>
            <person name="Park H."/>
        </authorList>
    </citation>
    <scope>NUCLEOTIDE SEQUENCE</scope>
    <source>
        <strain evidence="1">ANT050790</strain>
    </source>
</reference>
<name>A0AA39UXK0_9LECA</name>
<sequence length="220" mass="25453">MCTYRRRGCALYCLQIRSNQEIIKKIRDVVQLFMIRRTGDSAIHGHKVVTLPKITVEWASFRTPSALAKQIDDYRKQVSKEEREKYYKAYMKWKVANQHKPLARREKEPLSPLDIGRKTAPSMRLRILADFPGLIRFVFDENGKQLNSAFIIEGLHKREDLFTKELPGILADSPKYQAVLELLQGSWPVDGVKKGSQMKADDKLVIITTFPICAWFIDEV</sequence>
<dbReference type="AlphaFoldDB" id="A0AA39UXK0"/>
<dbReference type="EMBL" id="JAFEKC020000022">
    <property type="protein sequence ID" value="KAK0507703.1"/>
    <property type="molecule type" value="Genomic_DNA"/>
</dbReference>
<protein>
    <submittedName>
        <fullName evidence="1">Uncharacterized protein</fullName>
    </submittedName>
</protein>
<evidence type="ECO:0000313" key="1">
    <source>
        <dbReference type="EMBL" id="KAK0507703.1"/>
    </source>
</evidence>
<gene>
    <name evidence="1" type="ORF">JMJ35_009592</name>
</gene>
<evidence type="ECO:0000313" key="2">
    <source>
        <dbReference type="Proteomes" id="UP001166286"/>
    </source>
</evidence>
<comment type="caution">
    <text evidence="1">The sequence shown here is derived from an EMBL/GenBank/DDBJ whole genome shotgun (WGS) entry which is preliminary data.</text>
</comment>
<dbReference type="Proteomes" id="UP001166286">
    <property type="component" value="Unassembled WGS sequence"/>
</dbReference>
<organism evidence="1 2">
    <name type="scientific">Cladonia borealis</name>
    <dbReference type="NCBI Taxonomy" id="184061"/>
    <lineage>
        <taxon>Eukaryota</taxon>
        <taxon>Fungi</taxon>
        <taxon>Dikarya</taxon>
        <taxon>Ascomycota</taxon>
        <taxon>Pezizomycotina</taxon>
        <taxon>Lecanoromycetes</taxon>
        <taxon>OSLEUM clade</taxon>
        <taxon>Lecanoromycetidae</taxon>
        <taxon>Lecanorales</taxon>
        <taxon>Lecanorineae</taxon>
        <taxon>Cladoniaceae</taxon>
        <taxon>Cladonia</taxon>
    </lineage>
</organism>
<proteinExistence type="predicted"/>